<dbReference type="Pfam" id="PF13466">
    <property type="entry name" value="STAS_2"/>
    <property type="match status" value="1"/>
</dbReference>
<gene>
    <name evidence="2" type="ORF">SAMN04489867_2356</name>
</gene>
<dbReference type="SUPFAM" id="SSF52091">
    <property type="entry name" value="SpoIIaa-like"/>
    <property type="match status" value="1"/>
</dbReference>
<proteinExistence type="predicted"/>
<dbReference type="OrthoDB" id="3826701at2"/>
<reference evidence="3" key="1">
    <citation type="submission" date="2016-10" db="EMBL/GenBank/DDBJ databases">
        <authorList>
            <person name="Varghese N."/>
            <person name="Submissions S."/>
        </authorList>
    </citation>
    <scope>NUCLEOTIDE SEQUENCE [LARGE SCALE GENOMIC DNA]</scope>
    <source>
        <strain evidence="3">DSM 22329</strain>
    </source>
</reference>
<sequence length="102" mass="11054">MATQETCQPVRTTTLHDASLTHDLVALRSTVAEVLLTRNESVLVDVSDLSRPSSTAVAALLWAKRSCARAGVRFRVRGAWHANRDVLGLCGLLTMSTSEDMS</sequence>
<accession>A0A1H0SIG6</accession>
<dbReference type="RefSeq" id="WP_091785587.1">
    <property type="nucleotide sequence ID" value="NZ_LT629711.1"/>
</dbReference>
<evidence type="ECO:0000313" key="3">
    <source>
        <dbReference type="Proteomes" id="UP000199077"/>
    </source>
</evidence>
<dbReference type="AlphaFoldDB" id="A0A1H0SIG6"/>
<dbReference type="Gene3D" id="3.30.750.24">
    <property type="entry name" value="STAS domain"/>
    <property type="match status" value="1"/>
</dbReference>
<dbReference type="EMBL" id="LT629711">
    <property type="protein sequence ID" value="SDP40936.1"/>
    <property type="molecule type" value="Genomic_DNA"/>
</dbReference>
<evidence type="ECO:0000259" key="1">
    <source>
        <dbReference type="Pfam" id="PF13466"/>
    </source>
</evidence>
<keyword evidence="3" id="KW-1185">Reference proteome</keyword>
<organism evidence="2 3">
    <name type="scientific">Pedococcus dokdonensis</name>
    <dbReference type="NCBI Taxonomy" id="443156"/>
    <lineage>
        <taxon>Bacteria</taxon>
        <taxon>Bacillati</taxon>
        <taxon>Actinomycetota</taxon>
        <taxon>Actinomycetes</taxon>
        <taxon>Micrococcales</taxon>
        <taxon>Intrasporangiaceae</taxon>
        <taxon>Pedococcus</taxon>
    </lineage>
</organism>
<feature type="domain" description="MlaB-like STAS" evidence="1">
    <location>
        <begin position="23"/>
        <end position="92"/>
    </location>
</feature>
<evidence type="ECO:0000313" key="2">
    <source>
        <dbReference type="EMBL" id="SDP40936.1"/>
    </source>
</evidence>
<dbReference type="InterPro" id="IPR058548">
    <property type="entry name" value="MlaB-like_STAS"/>
</dbReference>
<dbReference type="Proteomes" id="UP000199077">
    <property type="component" value="Chromosome I"/>
</dbReference>
<protein>
    <submittedName>
        <fullName evidence="2">STAS domain-containing protein</fullName>
    </submittedName>
</protein>
<dbReference type="InterPro" id="IPR036513">
    <property type="entry name" value="STAS_dom_sf"/>
</dbReference>
<name>A0A1H0SIG6_9MICO</name>
<dbReference type="CDD" id="cd07043">
    <property type="entry name" value="STAS_anti-anti-sigma_factors"/>
    <property type="match status" value="1"/>
</dbReference>
<dbReference type="STRING" id="443156.SAMN04489867_2356"/>